<keyword evidence="2" id="KW-1185">Reference proteome</keyword>
<accession>A0A9P7W314</accession>
<evidence type="ECO:0000313" key="2">
    <source>
        <dbReference type="Proteomes" id="UP000812287"/>
    </source>
</evidence>
<name>A0A9P7W314_9AGAR</name>
<dbReference type="GeneID" id="66102581"/>
<proteinExistence type="predicted"/>
<dbReference type="RefSeq" id="XP_043045227.1">
    <property type="nucleotide sequence ID" value="XM_043180285.1"/>
</dbReference>
<protein>
    <submittedName>
        <fullName evidence="1">Uncharacterized protein</fullName>
    </submittedName>
</protein>
<comment type="caution">
    <text evidence="1">The sequence shown here is derived from an EMBL/GenBank/DDBJ whole genome shotgun (WGS) entry which is preliminary data.</text>
</comment>
<sequence>MVALVAILRTNRFRRRIGAQICLLMSFSLRARNTKQQEKWKPKGGMEGFSPTLIGTFRTGNLSEESTYVDLLFLLPRRRGQTPVVAGKHKRERLWYKD</sequence>
<organism evidence="1 2">
    <name type="scientific">Guyanagaster necrorhizus</name>
    <dbReference type="NCBI Taxonomy" id="856835"/>
    <lineage>
        <taxon>Eukaryota</taxon>
        <taxon>Fungi</taxon>
        <taxon>Dikarya</taxon>
        <taxon>Basidiomycota</taxon>
        <taxon>Agaricomycotina</taxon>
        <taxon>Agaricomycetes</taxon>
        <taxon>Agaricomycetidae</taxon>
        <taxon>Agaricales</taxon>
        <taxon>Marasmiineae</taxon>
        <taxon>Physalacriaceae</taxon>
        <taxon>Guyanagaster</taxon>
    </lineage>
</organism>
<dbReference type="Proteomes" id="UP000812287">
    <property type="component" value="Unassembled WGS sequence"/>
</dbReference>
<dbReference type="EMBL" id="MU250524">
    <property type="protein sequence ID" value="KAG7451727.1"/>
    <property type="molecule type" value="Genomic_DNA"/>
</dbReference>
<gene>
    <name evidence="1" type="ORF">BT62DRAFT_263026</name>
</gene>
<evidence type="ECO:0000313" key="1">
    <source>
        <dbReference type="EMBL" id="KAG7451727.1"/>
    </source>
</evidence>
<dbReference type="AlphaFoldDB" id="A0A9P7W314"/>
<dbReference type="OrthoDB" id="10255174at2759"/>
<reference evidence="1" key="1">
    <citation type="submission" date="2020-11" db="EMBL/GenBank/DDBJ databases">
        <title>Adaptations for nitrogen fixation in a non-lichenized fungal sporocarp promotes dispersal by wood-feeding termites.</title>
        <authorList>
            <consortium name="DOE Joint Genome Institute"/>
            <person name="Koch R.A."/>
            <person name="Yoon G."/>
            <person name="Arayal U."/>
            <person name="Lail K."/>
            <person name="Amirebrahimi M."/>
            <person name="Labutti K."/>
            <person name="Lipzen A."/>
            <person name="Riley R."/>
            <person name="Barry K."/>
            <person name="Henrissat B."/>
            <person name="Grigoriev I.V."/>
            <person name="Herr J.R."/>
            <person name="Aime M.C."/>
        </authorList>
    </citation>
    <scope>NUCLEOTIDE SEQUENCE</scope>
    <source>
        <strain evidence="1">MCA 3950</strain>
    </source>
</reference>